<keyword evidence="2" id="KW-1185">Reference proteome</keyword>
<dbReference type="AlphaFoldDB" id="L9XXP6"/>
<accession>L9XXP6</accession>
<dbReference type="RefSeq" id="WP_006431695.1">
    <property type="nucleotide sequence ID" value="NZ_AOID01000036.1"/>
</dbReference>
<protein>
    <submittedName>
        <fullName evidence="1">Integrase protein</fullName>
    </submittedName>
</protein>
<dbReference type="Proteomes" id="UP000011632">
    <property type="component" value="Unassembled WGS sequence"/>
</dbReference>
<reference evidence="1 2" key="1">
    <citation type="journal article" date="2014" name="PLoS Genet.">
        <title>Phylogenetically driven sequencing of extremely halophilic archaea reveals strategies for static and dynamic osmo-response.</title>
        <authorList>
            <person name="Becker E.A."/>
            <person name="Seitzer P.M."/>
            <person name="Tritt A."/>
            <person name="Larsen D."/>
            <person name="Krusor M."/>
            <person name="Yao A.I."/>
            <person name="Wu D."/>
            <person name="Madern D."/>
            <person name="Eisen J.A."/>
            <person name="Darling A.E."/>
            <person name="Facciotti M.T."/>
        </authorList>
    </citation>
    <scope>NUCLEOTIDE SEQUENCE [LARGE SCALE GENOMIC DNA]</scope>
    <source>
        <strain evidence="1 2">JCM 10478</strain>
    </source>
</reference>
<comment type="caution">
    <text evidence="1">The sequence shown here is derived from an EMBL/GenBank/DDBJ whole genome shotgun (WGS) entry which is preliminary data.</text>
</comment>
<evidence type="ECO:0000313" key="1">
    <source>
        <dbReference type="EMBL" id="ELY66282.1"/>
    </source>
</evidence>
<evidence type="ECO:0000313" key="2">
    <source>
        <dbReference type="Proteomes" id="UP000011632"/>
    </source>
</evidence>
<dbReference type="EMBL" id="AOID01000036">
    <property type="protein sequence ID" value="ELY66282.1"/>
    <property type="molecule type" value="Genomic_DNA"/>
</dbReference>
<sequence>MDTVRVFVKWLESIDVVKENLHIKVQSPLLTGKDNVRGVMLGQDRAERILEYLDTYEYATRPHVLALRHLTTRGHHSAP</sequence>
<proteinExistence type="predicted"/>
<organism evidence="1 2">
    <name type="scientific">Natrinema versiforme JCM 10478</name>
    <dbReference type="NCBI Taxonomy" id="1227496"/>
    <lineage>
        <taxon>Archaea</taxon>
        <taxon>Methanobacteriati</taxon>
        <taxon>Methanobacteriota</taxon>
        <taxon>Stenosarchaea group</taxon>
        <taxon>Halobacteria</taxon>
        <taxon>Halobacteriales</taxon>
        <taxon>Natrialbaceae</taxon>
        <taxon>Natrinema</taxon>
    </lineage>
</organism>
<gene>
    <name evidence="1" type="ORF">C489_13011</name>
</gene>
<name>L9XXP6_9EURY</name>